<dbReference type="PANTHER" id="PTHR12776:SF1">
    <property type="entry name" value="KAZRIN"/>
    <property type="match status" value="1"/>
</dbReference>
<dbReference type="Pfam" id="PF25986">
    <property type="entry name" value="Kazrin"/>
    <property type="match status" value="1"/>
</dbReference>
<gene>
    <name evidence="3" type="ORF">V1478_002226</name>
</gene>
<dbReference type="InterPro" id="IPR059089">
    <property type="entry name" value="Kazrin_N"/>
</dbReference>
<feature type="compositionally biased region" description="Polar residues" evidence="1">
    <location>
        <begin position="268"/>
        <end position="281"/>
    </location>
</feature>
<proteinExistence type="predicted"/>
<evidence type="ECO:0000259" key="2">
    <source>
        <dbReference type="Pfam" id="PF25986"/>
    </source>
</evidence>
<organism evidence="3 4">
    <name type="scientific">Vespula squamosa</name>
    <name type="common">Southern yellow jacket</name>
    <name type="synonym">Wasp</name>
    <dbReference type="NCBI Taxonomy" id="30214"/>
    <lineage>
        <taxon>Eukaryota</taxon>
        <taxon>Metazoa</taxon>
        <taxon>Ecdysozoa</taxon>
        <taxon>Arthropoda</taxon>
        <taxon>Hexapoda</taxon>
        <taxon>Insecta</taxon>
        <taxon>Pterygota</taxon>
        <taxon>Neoptera</taxon>
        <taxon>Endopterygota</taxon>
        <taxon>Hymenoptera</taxon>
        <taxon>Apocrita</taxon>
        <taxon>Aculeata</taxon>
        <taxon>Vespoidea</taxon>
        <taxon>Vespidae</taxon>
        <taxon>Vespinae</taxon>
        <taxon>Vespula</taxon>
    </lineage>
</organism>
<sequence length="387" mass="42771">MKALYGILEDKERELRDFIRNYEQRMRENEATLGRFQQQEGGMSSEERERERERGRWSLLRAVGNEADRSLSLAACLADKEVALSHARATIKELQRQLMEGGGGGACLSDQDNGVGVTSNMSGGCTDAISSGGQAGDRGSCSADSGVHAQTKLFVMTEKNAGTGARLDRELERGREESVILRGESCDVVPSTSSSEVAALNDNGATITAIWVAVEDGKRLRTVLIAAQLRRDVRPATSHSPCGSPGEKTRRSCALNRDKTRLGESRSRSVSPDRGSSNRTSFLHRDCSDLSGIERLRISTNPDSLRSQRFCRVVRRIRRPTFVRRSLIMTYDRRKKMNQDRLSGKFFMDLRRQRRSKVGARLSDLHGSGSSGGSVELTSARSLLLEN</sequence>
<evidence type="ECO:0000313" key="4">
    <source>
        <dbReference type="Proteomes" id="UP001607302"/>
    </source>
</evidence>
<protein>
    <submittedName>
        <fullName evidence="3">Kazrin isoform X1</fullName>
    </submittedName>
</protein>
<keyword evidence="4" id="KW-1185">Reference proteome</keyword>
<evidence type="ECO:0000256" key="1">
    <source>
        <dbReference type="SAM" id="MobiDB-lite"/>
    </source>
</evidence>
<name>A0ABD2BW17_VESSQ</name>
<feature type="domain" description="Kazrin N-terminal" evidence="2">
    <location>
        <begin position="1"/>
        <end position="99"/>
    </location>
</feature>
<dbReference type="EMBL" id="JAUDFV010000039">
    <property type="protein sequence ID" value="KAL2736973.1"/>
    <property type="molecule type" value="Genomic_DNA"/>
</dbReference>
<feature type="region of interest" description="Disordered" evidence="1">
    <location>
        <begin position="234"/>
        <end position="281"/>
    </location>
</feature>
<accession>A0ABD2BW17</accession>
<dbReference type="AlphaFoldDB" id="A0ABD2BW17"/>
<feature type="region of interest" description="Disordered" evidence="1">
    <location>
        <begin position="30"/>
        <end position="53"/>
    </location>
</feature>
<dbReference type="Proteomes" id="UP001607302">
    <property type="component" value="Unassembled WGS sequence"/>
</dbReference>
<dbReference type="InterPro" id="IPR037614">
    <property type="entry name" value="Kazrin"/>
</dbReference>
<evidence type="ECO:0000313" key="3">
    <source>
        <dbReference type="EMBL" id="KAL2736973.1"/>
    </source>
</evidence>
<reference evidence="3 4" key="1">
    <citation type="journal article" date="2024" name="Ann. Entomol. Soc. Am.">
        <title>Genomic analyses of the southern and eastern yellowjacket wasps (Hymenoptera: Vespidae) reveal evolutionary signatures of social life.</title>
        <authorList>
            <person name="Catto M.A."/>
            <person name="Caine P.B."/>
            <person name="Orr S.E."/>
            <person name="Hunt B.G."/>
            <person name="Goodisman M.A.D."/>
        </authorList>
    </citation>
    <scope>NUCLEOTIDE SEQUENCE [LARGE SCALE GENOMIC DNA]</scope>
    <source>
        <strain evidence="3">233</strain>
        <tissue evidence="3">Head and thorax</tissue>
    </source>
</reference>
<dbReference type="PANTHER" id="PTHR12776">
    <property type="entry name" value="KAZRIN-RELATED"/>
    <property type="match status" value="1"/>
</dbReference>
<feature type="compositionally biased region" description="Basic and acidic residues" evidence="1">
    <location>
        <begin position="256"/>
        <end position="267"/>
    </location>
</feature>
<comment type="caution">
    <text evidence="3">The sequence shown here is derived from an EMBL/GenBank/DDBJ whole genome shotgun (WGS) entry which is preliminary data.</text>
</comment>